<evidence type="ECO:0000256" key="3">
    <source>
        <dbReference type="ARBA" id="ARBA00010718"/>
    </source>
</evidence>
<dbReference type="InterPro" id="IPR041891">
    <property type="entry name" value="Alpha_CA_prokaryot-like"/>
</dbReference>
<evidence type="ECO:0000256" key="9">
    <source>
        <dbReference type="ARBA" id="ARBA00048348"/>
    </source>
</evidence>
<dbReference type="Pfam" id="PF00194">
    <property type="entry name" value="Carb_anhydrase"/>
    <property type="match status" value="1"/>
</dbReference>
<comment type="cofactor">
    <cofactor evidence="1 10">
        <name>Zn(2+)</name>
        <dbReference type="ChEBI" id="CHEBI:29105"/>
    </cofactor>
</comment>
<dbReference type="InterPro" id="IPR018338">
    <property type="entry name" value="Carbonic_anhydrase_a-class_CS"/>
</dbReference>
<evidence type="ECO:0000256" key="6">
    <source>
        <dbReference type="ARBA" id="ARBA00022723"/>
    </source>
</evidence>
<dbReference type="InterPro" id="IPR023561">
    <property type="entry name" value="Carbonic_anhydrase_a-class"/>
</dbReference>
<evidence type="ECO:0000256" key="4">
    <source>
        <dbReference type="ARBA" id="ARBA00012925"/>
    </source>
</evidence>
<dbReference type="PANTHER" id="PTHR18952">
    <property type="entry name" value="CARBONIC ANHYDRASE"/>
    <property type="match status" value="1"/>
</dbReference>
<keyword evidence="6 10" id="KW-0479">Metal-binding</keyword>
<keyword evidence="10" id="KW-0732">Signal</keyword>
<sequence length="271" mass="30313">MKIKKFIGLFAATACLSIAAYASLAQAPQKMPENKLVATTAKPIQWSYEGETGPNKWANLDPSFSMCANGKEQSPIDIELEDVKLDKSIGDIKINYQPTIFTIMNNGHTIQANDVSRKNSILIDGDEYTLLQMHFHTPSEHKINEQHYAMEGHFIHENSEGKRAVLAVLIEAGNENRALAEMWSKLPPKVTEADIPLNNAIDLANLLPDDKKVFRYSGSLTTPPCSEGIKWSVLEQNIEMSQEQIDAFSAIFPHNNRPIQPLNNREVLKMP</sequence>
<evidence type="ECO:0000256" key="8">
    <source>
        <dbReference type="ARBA" id="ARBA00023239"/>
    </source>
</evidence>
<name>A0ABS1H2N4_9BACL</name>
<dbReference type="CDD" id="cd03124">
    <property type="entry name" value="alpha_CA_prokaryotic_like"/>
    <property type="match status" value="1"/>
</dbReference>
<dbReference type="SUPFAM" id="SSF51069">
    <property type="entry name" value="Carbonic anhydrase"/>
    <property type="match status" value="1"/>
</dbReference>
<evidence type="ECO:0000313" key="13">
    <source>
        <dbReference type="Proteomes" id="UP000618943"/>
    </source>
</evidence>
<comment type="similarity">
    <text evidence="3 10">Belongs to the alpha-carbonic anhydrase family.</text>
</comment>
<keyword evidence="13" id="KW-1185">Reference proteome</keyword>
<dbReference type="Gene3D" id="3.10.200.10">
    <property type="entry name" value="Alpha carbonic anhydrase"/>
    <property type="match status" value="1"/>
</dbReference>
<evidence type="ECO:0000256" key="10">
    <source>
        <dbReference type="RuleBase" id="RU367011"/>
    </source>
</evidence>
<proteinExistence type="inferred from homology"/>
<keyword evidence="7 10" id="KW-0862">Zinc</keyword>
<comment type="catalytic activity">
    <reaction evidence="9 10">
        <text>hydrogencarbonate + H(+) = CO2 + H2O</text>
        <dbReference type="Rhea" id="RHEA:10748"/>
        <dbReference type="ChEBI" id="CHEBI:15377"/>
        <dbReference type="ChEBI" id="CHEBI:15378"/>
        <dbReference type="ChEBI" id="CHEBI:16526"/>
        <dbReference type="ChEBI" id="CHEBI:17544"/>
        <dbReference type="EC" id="4.2.1.1"/>
    </reaction>
</comment>
<organism evidence="12 13">
    <name type="scientific">Viridibacillus soli</name>
    <dbReference type="NCBI Taxonomy" id="2798301"/>
    <lineage>
        <taxon>Bacteria</taxon>
        <taxon>Bacillati</taxon>
        <taxon>Bacillota</taxon>
        <taxon>Bacilli</taxon>
        <taxon>Bacillales</taxon>
        <taxon>Caryophanaceae</taxon>
        <taxon>Viridibacillus</taxon>
    </lineage>
</organism>
<dbReference type="EC" id="4.2.1.1" evidence="4 10"/>
<keyword evidence="8 10" id="KW-0456">Lyase</keyword>
<dbReference type="InterPro" id="IPR036398">
    <property type="entry name" value="CA_dom_sf"/>
</dbReference>
<dbReference type="PROSITE" id="PS00162">
    <property type="entry name" value="ALPHA_CA_1"/>
    <property type="match status" value="1"/>
</dbReference>
<evidence type="ECO:0000259" key="11">
    <source>
        <dbReference type="PROSITE" id="PS51144"/>
    </source>
</evidence>
<feature type="chain" id="PRO_5044979003" description="Carbonic anhydrase" evidence="10">
    <location>
        <begin position="28"/>
        <end position="271"/>
    </location>
</feature>
<dbReference type="PROSITE" id="PS51144">
    <property type="entry name" value="ALPHA_CA_2"/>
    <property type="match status" value="1"/>
</dbReference>
<gene>
    <name evidence="12" type="ORF">JFL43_02090</name>
</gene>
<dbReference type="SMART" id="SM01057">
    <property type="entry name" value="Carb_anhydrase"/>
    <property type="match status" value="1"/>
</dbReference>
<comment type="caution">
    <text evidence="12">The sequence shown here is derived from an EMBL/GenBank/DDBJ whole genome shotgun (WGS) entry which is preliminary data.</text>
</comment>
<evidence type="ECO:0000256" key="7">
    <source>
        <dbReference type="ARBA" id="ARBA00022833"/>
    </source>
</evidence>
<dbReference type="InterPro" id="IPR001148">
    <property type="entry name" value="CA_dom"/>
</dbReference>
<protein>
    <recommendedName>
        <fullName evidence="5 10">Carbonic anhydrase</fullName>
        <ecNumber evidence="4 10">4.2.1.1</ecNumber>
    </recommendedName>
</protein>
<accession>A0ABS1H2N4</accession>
<dbReference type="Proteomes" id="UP000618943">
    <property type="component" value="Unassembled WGS sequence"/>
</dbReference>
<evidence type="ECO:0000256" key="5">
    <source>
        <dbReference type="ARBA" id="ARBA00014628"/>
    </source>
</evidence>
<comment type="function">
    <text evidence="2 10">Reversible hydration of carbon dioxide.</text>
</comment>
<reference evidence="12 13" key="1">
    <citation type="submission" date="2020-12" db="EMBL/GenBank/DDBJ databases">
        <title>YIM B01967 draft genome.</title>
        <authorList>
            <person name="Yan X."/>
        </authorList>
    </citation>
    <scope>NUCLEOTIDE SEQUENCE [LARGE SCALE GENOMIC DNA]</scope>
    <source>
        <strain evidence="12 13">YIM B01967</strain>
    </source>
</reference>
<feature type="signal peptide" evidence="10">
    <location>
        <begin position="1"/>
        <end position="27"/>
    </location>
</feature>
<evidence type="ECO:0000313" key="12">
    <source>
        <dbReference type="EMBL" id="MBK3493672.1"/>
    </source>
</evidence>
<evidence type="ECO:0000256" key="2">
    <source>
        <dbReference type="ARBA" id="ARBA00002904"/>
    </source>
</evidence>
<evidence type="ECO:0000256" key="1">
    <source>
        <dbReference type="ARBA" id="ARBA00001947"/>
    </source>
</evidence>
<dbReference type="EMBL" id="JAEOAH010000003">
    <property type="protein sequence ID" value="MBK3493672.1"/>
    <property type="molecule type" value="Genomic_DNA"/>
</dbReference>
<feature type="domain" description="Alpha-carbonic anhydrase" evidence="11">
    <location>
        <begin position="44"/>
        <end position="271"/>
    </location>
</feature>
<dbReference type="RefSeq" id="WP_200747726.1">
    <property type="nucleotide sequence ID" value="NZ_JAEOAH010000003.1"/>
</dbReference>
<dbReference type="PANTHER" id="PTHR18952:SF265">
    <property type="entry name" value="CARBONIC ANHYDRASE"/>
    <property type="match status" value="1"/>
</dbReference>